<organism evidence="2 3">
    <name type="scientific">Acinetobacter gyllenbergii CIP 110306 = MTCC 11365</name>
    <dbReference type="NCBI Taxonomy" id="1217657"/>
    <lineage>
        <taxon>Bacteria</taxon>
        <taxon>Pseudomonadati</taxon>
        <taxon>Pseudomonadota</taxon>
        <taxon>Gammaproteobacteria</taxon>
        <taxon>Moraxellales</taxon>
        <taxon>Moraxellaceae</taxon>
        <taxon>Acinetobacter</taxon>
    </lineage>
</organism>
<dbReference type="AlphaFoldDB" id="A0A829HBY9"/>
<keyword evidence="3" id="KW-1185">Reference proteome</keyword>
<proteinExistence type="predicted"/>
<feature type="compositionally biased region" description="Basic and acidic residues" evidence="1">
    <location>
        <begin position="63"/>
        <end position="78"/>
    </location>
</feature>
<sequence length="264" mass="31239">MAKYESAFYEEGKEIVEVLAVDLRDAEQRAVLREKNLFNKNRNILLGIRNHPDTPHFYRKSSHRGDIDKGEPKDTSRHDEKRDEFLYFLENNANSTSSENLRIGIYEKCKEVGKHQLTVLNLLENYQWAKEVKFSVSEESYLRFDIFGRSKAYFGWVEKHPYVAIEIVDSHFSSKAAFKALLKISQEFPIFIGYMFVSQIPYLNTKKNGDKSNSPKHIRFKHYIMDGSFWDQDERVDEGFEKIEKHQSDEYYNFVYDKIKPFLA</sequence>
<evidence type="ECO:0000313" key="3">
    <source>
        <dbReference type="Proteomes" id="UP000014523"/>
    </source>
</evidence>
<evidence type="ECO:0000256" key="1">
    <source>
        <dbReference type="SAM" id="MobiDB-lite"/>
    </source>
</evidence>
<reference evidence="2 3" key="1">
    <citation type="submission" date="2013-06" db="EMBL/GenBank/DDBJ databases">
        <title>The Genome Sequence of Acinetobacter gyllenbergii CIP 110306.</title>
        <authorList>
            <consortium name="The Broad Institute Genome Sequencing Platform"/>
            <consortium name="The Broad Institute Genome Sequencing Center for Infectious Disease"/>
            <person name="Cerqueira G."/>
            <person name="Feldgarden M."/>
            <person name="Courvalin P."/>
            <person name="Perichon B."/>
            <person name="Grillot-Courvalin C."/>
            <person name="Clermont D."/>
            <person name="Rocha E."/>
            <person name="Yoon E.-J."/>
            <person name="Nemec A."/>
            <person name="Young S.K."/>
            <person name="Zeng Q."/>
            <person name="Gargeya S."/>
            <person name="Fitzgerald M."/>
            <person name="Abouelleil A."/>
            <person name="Alvarado L."/>
            <person name="Berlin A.M."/>
            <person name="Chapman S.B."/>
            <person name="Dewar J."/>
            <person name="Goldberg J."/>
            <person name="Griggs A."/>
            <person name="Gujja S."/>
            <person name="Hansen M."/>
            <person name="Howarth C."/>
            <person name="Imamovic A."/>
            <person name="Larimer J."/>
            <person name="McCowan C."/>
            <person name="Murphy C."/>
            <person name="Pearson M."/>
            <person name="Priest M."/>
            <person name="Roberts A."/>
            <person name="Saif S."/>
            <person name="Shea T."/>
            <person name="Sykes S."/>
            <person name="Wortman J."/>
            <person name="Nusbaum C."/>
            <person name="Birren B."/>
        </authorList>
    </citation>
    <scope>NUCLEOTIDE SEQUENCE [LARGE SCALE GENOMIC DNA]</scope>
    <source>
        <strain evidence="2 3">CIP 110306</strain>
    </source>
</reference>
<evidence type="ECO:0000313" key="2">
    <source>
        <dbReference type="EMBL" id="EPF73841.1"/>
    </source>
</evidence>
<feature type="region of interest" description="Disordered" evidence="1">
    <location>
        <begin position="55"/>
        <end position="78"/>
    </location>
</feature>
<dbReference type="RefSeq" id="WP_016542004.1">
    <property type="nucleotide sequence ID" value="NZ_ASQH01000014.1"/>
</dbReference>
<accession>A0A829HBY9</accession>
<dbReference type="Proteomes" id="UP000014523">
    <property type="component" value="Unassembled WGS sequence"/>
</dbReference>
<dbReference type="EMBL" id="ATGG01000037">
    <property type="protein sequence ID" value="EPF73841.1"/>
    <property type="molecule type" value="Genomic_DNA"/>
</dbReference>
<gene>
    <name evidence="2" type="ORF">F957_03548</name>
</gene>
<comment type="caution">
    <text evidence="2">The sequence shown here is derived from an EMBL/GenBank/DDBJ whole genome shotgun (WGS) entry which is preliminary data.</text>
</comment>
<protein>
    <submittedName>
        <fullName evidence="2">Uncharacterized protein</fullName>
    </submittedName>
</protein>
<name>A0A829HBY9_9GAMM</name>